<feature type="transmembrane region" description="Helical" evidence="1">
    <location>
        <begin position="34"/>
        <end position="53"/>
    </location>
</feature>
<dbReference type="RefSeq" id="XP_049131942.1">
    <property type="nucleotide sequence ID" value="XM_049275985.1"/>
</dbReference>
<dbReference type="AlphaFoldDB" id="A0AA37UQW4"/>
<evidence type="ECO:0000256" key="1">
    <source>
        <dbReference type="SAM" id="Phobius"/>
    </source>
</evidence>
<keyword evidence="3" id="KW-1185">Reference proteome</keyword>
<comment type="caution">
    <text evidence="2">The sequence shown here is derived from an EMBL/GenBank/DDBJ whole genome shotgun (WGS) entry which is preliminary data.</text>
</comment>
<protein>
    <submittedName>
        <fullName evidence="2">Uncharacterized protein</fullName>
    </submittedName>
</protein>
<dbReference type="Proteomes" id="UP001055115">
    <property type="component" value="Unassembled WGS sequence"/>
</dbReference>
<sequence>MMGDSEAAAAVAAGRVPPEISLAYLEEDRDTPSMNASIFMFALTLVIVNGRAISRLYLRKVFGIDDILAVISMPSSLYV</sequence>
<evidence type="ECO:0000313" key="3">
    <source>
        <dbReference type="Proteomes" id="UP001055115"/>
    </source>
</evidence>
<reference evidence="2 3" key="1">
    <citation type="submission" date="2022-03" db="EMBL/GenBank/DDBJ databases">
        <title>Genome data of Colletotrichum spp.</title>
        <authorList>
            <person name="Utami Y.D."/>
            <person name="Hiruma K."/>
        </authorList>
    </citation>
    <scope>NUCLEOTIDE SEQUENCE [LARGE SCALE GENOMIC DNA]</scope>
    <source>
        <strain evidence="2 3">MAFF 239500</strain>
    </source>
</reference>
<organism evidence="2 3">
    <name type="scientific">Colletotrichum spaethianum</name>
    <dbReference type="NCBI Taxonomy" id="700344"/>
    <lineage>
        <taxon>Eukaryota</taxon>
        <taxon>Fungi</taxon>
        <taxon>Dikarya</taxon>
        <taxon>Ascomycota</taxon>
        <taxon>Pezizomycotina</taxon>
        <taxon>Sordariomycetes</taxon>
        <taxon>Hypocreomycetidae</taxon>
        <taxon>Glomerellales</taxon>
        <taxon>Glomerellaceae</taxon>
        <taxon>Colletotrichum</taxon>
        <taxon>Colletotrichum spaethianum species complex</taxon>
    </lineage>
</organism>
<name>A0AA37UQW4_9PEZI</name>
<proteinExistence type="predicted"/>
<keyword evidence="1" id="KW-0812">Transmembrane</keyword>
<evidence type="ECO:0000313" key="2">
    <source>
        <dbReference type="EMBL" id="GKT49592.1"/>
    </source>
</evidence>
<keyword evidence="1" id="KW-0472">Membrane</keyword>
<keyword evidence="1" id="KW-1133">Transmembrane helix</keyword>
<dbReference type="EMBL" id="BQXU01000030">
    <property type="protein sequence ID" value="GKT49592.1"/>
    <property type="molecule type" value="Genomic_DNA"/>
</dbReference>
<dbReference type="GeneID" id="73330575"/>
<gene>
    <name evidence="2" type="ORF">ColSpa_09773</name>
</gene>
<accession>A0AA37UQW4</accession>